<reference evidence="2" key="1">
    <citation type="submission" date="2024-03" db="EMBL/GenBank/DDBJ databases">
        <title>Diverse circular DNA viruses in blood, oral, and fecal samples of captive lemurs.</title>
        <authorList>
            <person name="Paietta E.N."/>
            <person name="Kraberger S."/>
            <person name="Lund M.C."/>
            <person name="Custer J.M."/>
            <person name="Vargas K.M."/>
            <person name="Ehmke E.E."/>
            <person name="Yoder A.D."/>
            <person name="Varsani A."/>
        </authorList>
    </citation>
    <scope>NUCLEOTIDE SEQUENCE</scope>
    <source>
        <strain evidence="2">Duke_17_45</strain>
    </source>
</reference>
<dbReference type="EMBL" id="PP511318">
    <property type="protein sequence ID" value="XCD03139.1"/>
    <property type="molecule type" value="Genomic_DNA"/>
</dbReference>
<dbReference type="SUPFAM" id="SSF159006">
    <property type="entry name" value="YopX-like"/>
    <property type="match status" value="1"/>
</dbReference>
<evidence type="ECO:0000313" key="2">
    <source>
        <dbReference type="EMBL" id="XCD03139.1"/>
    </source>
</evidence>
<dbReference type="InterPro" id="IPR019096">
    <property type="entry name" value="YopX_protein"/>
</dbReference>
<proteinExistence type="predicted"/>
<evidence type="ECO:0000259" key="1">
    <source>
        <dbReference type="Pfam" id="PF09643"/>
    </source>
</evidence>
<dbReference type="InterPro" id="IPR010024">
    <property type="entry name" value="CHP16711"/>
</dbReference>
<name>A0AAU8AU89_9VIRU</name>
<dbReference type="Gene3D" id="2.30.30.290">
    <property type="entry name" value="YopX-like domains"/>
    <property type="match status" value="1"/>
</dbReference>
<sequence length="150" mass="17858">MQDRFKFRSYGRPNSIIEGMQNIYTFEETEGGYFNVKVDKGWLSFVKEEDLKIMQCTGLKDKNGKLIYEGDILDLYVSSKKLYRYEVKYEIGSFMLVSQDKIFDFPNVWNDNVYPLSQLYYEYQNEENCIYECEIIGNIYENPELLEKGT</sequence>
<dbReference type="InterPro" id="IPR023385">
    <property type="entry name" value="YopX-like_C"/>
</dbReference>
<dbReference type="NCBIfam" id="TIGR01671">
    <property type="entry name" value="phage_TIGR01671"/>
    <property type="match status" value="1"/>
</dbReference>
<feature type="domain" description="YopX protein" evidence="1">
    <location>
        <begin position="44"/>
        <end position="147"/>
    </location>
</feature>
<organism evidence="2">
    <name type="scientific">Dulem virus 31</name>
    <dbReference type="NCBI Taxonomy" id="3145749"/>
    <lineage>
        <taxon>Viruses</taxon>
        <taxon>Monodnaviria</taxon>
        <taxon>Sangervirae</taxon>
        <taxon>Phixviricota</taxon>
        <taxon>Malgrandaviricetes</taxon>
        <taxon>Petitvirales</taxon>
        <taxon>Microviridae</taxon>
        <taxon>Microvirus</taxon>
    </lineage>
</organism>
<accession>A0AAU8AU89</accession>
<protein>
    <submittedName>
        <fullName evidence="2">YopX protein</fullName>
    </submittedName>
</protein>
<dbReference type="Pfam" id="PF09643">
    <property type="entry name" value="YopX"/>
    <property type="match status" value="1"/>
</dbReference>